<dbReference type="Pfam" id="PF13086">
    <property type="entry name" value="AAA_11"/>
    <property type="match status" value="1"/>
</dbReference>
<dbReference type="InterPro" id="IPR047187">
    <property type="entry name" value="SF1_C_Upf1"/>
</dbReference>
<dbReference type="Proteomes" id="UP000747399">
    <property type="component" value="Unassembled WGS sequence"/>
</dbReference>
<feature type="domain" description="DNA2/NAM7 helicase-like C-terminal" evidence="4">
    <location>
        <begin position="1699"/>
        <end position="1929"/>
    </location>
</feature>
<dbReference type="InterPro" id="IPR041677">
    <property type="entry name" value="DNA2/NAM7_AAA_11"/>
</dbReference>
<organism evidence="5 6">
    <name type="scientific">Volvox africanus</name>
    <dbReference type="NCBI Taxonomy" id="51714"/>
    <lineage>
        <taxon>Eukaryota</taxon>
        <taxon>Viridiplantae</taxon>
        <taxon>Chlorophyta</taxon>
        <taxon>core chlorophytes</taxon>
        <taxon>Chlorophyceae</taxon>
        <taxon>CS clade</taxon>
        <taxon>Chlamydomonadales</taxon>
        <taxon>Volvocaceae</taxon>
        <taxon>Volvox</taxon>
    </lineage>
</organism>
<feature type="region of interest" description="Disordered" evidence="1">
    <location>
        <begin position="358"/>
        <end position="392"/>
    </location>
</feature>
<feature type="region of interest" description="Disordered" evidence="1">
    <location>
        <begin position="2111"/>
        <end position="2150"/>
    </location>
</feature>
<feature type="compositionally biased region" description="Polar residues" evidence="1">
    <location>
        <begin position="159"/>
        <end position="171"/>
    </location>
</feature>
<feature type="compositionally biased region" description="Low complexity" evidence="1">
    <location>
        <begin position="2054"/>
        <end position="2069"/>
    </location>
</feature>
<feature type="domain" description="DNA2/NAM7 helicase helicase" evidence="3">
    <location>
        <begin position="1577"/>
        <end position="1657"/>
    </location>
</feature>
<feature type="region of interest" description="Disordered" evidence="1">
    <location>
        <begin position="2007"/>
        <end position="2039"/>
    </location>
</feature>
<evidence type="ECO:0000313" key="6">
    <source>
        <dbReference type="Proteomes" id="UP000747399"/>
    </source>
</evidence>
<reference evidence="5" key="1">
    <citation type="journal article" date="2021" name="Proc. Natl. Acad. Sci. U.S.A.">
        <title>Three genomes in the algal genus Volvox reveal the fate of a haploid sex-determining region after a transition to homothallism.</title>
        <authorList>
            <person name="Yamamoto K."/>
            <person name="Hamaji T."/>
            <person name="Kawai-Toyooka H."/>
            <person name="Matsuzaki R."/>
            <person name="Takahashi F."/>
            <person name="Nishimura Y."/>
            <person name="Kawachi M."/>
            <person name="Noguchi H."/>
            <person name="Minakuchi Y."/>
            <person name="Umen J.G."/>
            <person name="Toyoda A."/>
            <person name="Nozaki H."/>
        </authorList>
    </citation>
    <scope>NUCLEOTIDE SEQUENCE</scope>
    <source>
        <strain evidence="5">NIES-3780</strain>
    </source>
</reference>
<feature type="region of interest" description="Disordered" evidence="1">
    <location>
        <begin position="159"/>
        <end position="229"/>
    </location>
</feature>
<feature type="domain" description="5'-3' DNA helicase ZGRF1-like N-terminal" evidence="2">
    <location>
        <begin position="4"/>
        <end position="25"/>
    </location>
</feature>
<feature type="compositionally biased region" description="Basic and acidic residues" evidence="1">
    <location>
        <begin position="182"/>
        <end position="195"/>
    </location>
</feature>
<feature type="region of interest" description="Disordered" evidence="1">
    <location>
        <begin position="1363"/>
        <end position="1385"/>
    </location>
</feature>
<dbReference type="Pfam" id="PF13087">
    <property type="entry name" value="AAA_12"/>
    <property type="match status" value="1"/>
</dbReference>
<dbReference type="GO" id="GO:0004386">
    <property type="term" value="F:helicase activity"/>
    <property type="evidence" value="ECO:0007669"/>
    <property type="project" value="InterPro"/>
</dbReference>
<feature type="region of interest" description="Disordered" evidence="1">
    <location>
        <begin position="1192"/>
        <end position="1214"/>
    </location>
</feature>
<protein>
    <recommendedName>
        <fullName evidence="7">DUF2439 domain-containing protein</fullName>
    </recommendedName>
</protein>
<evidence type="ECO:0000256" key="1">
    <source>
        <dbReference type="SAM" id="MobiDB-lite"/>
    </source>
</evidence>
<feature type="region of interest" description="Disordered" evidence="1">
    <location>
        <begin position="1466"/>
        <end position="1486"/>
    </location>
</feature>
<feature type="compositionally biased region" description="Low complexity" evidence="1">
    <location>
        <begin position="2113"/>
        <end position="2125"/>
    </location>
</feature>
<feature type="compositionally biased region" description="Acidic residues" evidence="1">
    <location>
        <begin position="2138"/>
        <end position="2150"/>
    </location>
</feature>
<keyword evidence="6" id="KW-1185">Reference proteome</keyword>
<accession>A0A8J4B734</accession>
<feature type="compositionally biased region" description="Acidic residues" evidence="1">
    <location>
        <begin position="1365"/>
        <end position="1383"/>
    </location>
</feature>
<dbReference type="CDD" id="cd18808">
    <property type="entry name" value="SF1_C_Upf1"/>
    <property type="match status" value="1"/>
</dbReference>
<dbReference type="Pfam" id="PF10382">
    <property type="entry name" value="ZGRF1-like_N"/>
    <property type="match status" value="1"/>
</dbReference>
<feature type="compositionally biased region" description="Low complexity" evidence="1">
    <location>
        <begin position="528"/>
        <end position="540"/>
    </location>
</feature>
<dbReference type="SUPFAM" id="SSF52540">
    <property type="entry name" value="P-loop containing nucleoside triphosphate hydrolases"/>
    <property type="match status" value="1"/>
</dbReference>
<evidence type="ECO:0000259" key="3">
    <source>
        <dbReference type="Pfam" id="PF13086"/>
    </source>
</evidence>
<dbReference type="InterPro" id="IPR018838">
    <property type="entry name" value="ZGRF1-like_N"/>
</dbReference>
<comment type="caution">
    <text evidence="5">The sequence shown here is derived from an EMBL/GenBank/DDBJ whole genome shotgun (WGS) entry which is preliminary data.</text>
</comment>
<proteinExistence type="predicted"/>
<gene>
    <name evidence="5" type="ORF">Vafri_11136</name>
</gene>
<feature type="region of interest" description="Disordered" evidence="1">
    <location>
        <begin position="773"/>
        <end position="815"/>
    </location>
</feature>
<sequence length="2150" mass="224241">MEYYKCLYTKHLVKKRKTWEDGFLVLKAGLAVLHDVDGRQLQEGVRLPSSALLCDDGPLKSFAGLLVTVEEKCGIQDLPSGFSDAGKQPGIVAFTSGSSAASTATVRPPEPGFNGVAPAQRNVVPVLGRRTCQHFMPPKPIAAKAANKLKDASNVKGLQTDLTTGKPQQRSHGARHLQVGHAQEHAVDRQTHQNNDESCLLNAPKTHHVNNPSKDQRQQKPGFTDDTLWGPLGRSTWSFSRFHGADSSANETSENRGAVAHPITATATATVLVPRGGSAFQENKSAMRTDDDILALIGLGPESPPKQANTVQHPPTAGTNLGNHHMDFGGSQNWGGGSCAGVFGPDVPLQQRLNARAPVLKDSHSSGSGLWNSRSRQPQPERPQAPDALTDLNWDSTDLDDPWDSANPCRLPAGSVHGGGAPVPSKTKPIRFTNNWGGTAVGGRADPPIAAAPATATRDWASGDLAARVASPVAAVTEPDAHNAAACPPSPSQGAQRPAPDVVLARRRWGLDAAIEPSRNGAWDATAGDGRIPDSGISSSSGGGTHHRRPGGPGGSLGLPGGKPHGLGPAGEEPSSAPNDWPSRPVDAGPASRNEWGLFVEDGPSVLSIEGEQQETDVAAGSLLPTHQRTTAASMERSNEDYSMRAAAAVASAPAVAPAVTAASPPCRPWGSAAADAGTGATVLDCVQQPGGGVSGEVVHSASTTVSTCAKGTDTKSTTLAGRMTAARARWSAPMPAGALSGHSASVGSDVSPDLCQAEGPALAVVQGWAAATARPPPQPGALGQHWVPLRPPMSAANGHGHATSDARPDGADGKSGFGALTLPPLDRPGIVQRLVAIPSRFVGSEQYRFTLMSAMTEEINLRLCESVQPLYEIVRCLLSSTTPVAMAGGRPGGGMQPRPVDFGQQGVGAAAPRLQRAAGNATAAVAATGSFSRLPPAAQAAELERACQPVHVPYFASCTLTCWVNREWAGGGGGGGKKNRKRGGGAAVEEDEEDGDPAAARSAPKVSYYLIVPSARNRLKNFRRHDLWVISSNPLLQGSGMGSGGPGPGEPGRPAAGGWRAICRSLWHGPDRDGKFEVEMLTAPPPGNTRSQAVYALRGPDVQSEVQIMQLLGSIDPINTNVRDGAAATSSLPLLRHLMSVHAPDAQLNLLAADTTTAHGGGGGAVKGFKRPRIQGKAAAAAAVFAEELGDGEAGKDDGDGSPSDGPSLAAGRGFNPAAIAREHIARFNLNADQAAVLMHCASWFKAHQGADAPPAATATTATTAAALATGGGDLSQRQRCPGRSQTSAAGRRVKTRMWTTDADAVHSPSLAAEDEEVEAKDSQEYDDDFVAFKACRKRGCPAPEVGDTAPQRNGKHRRFVVEDSQEEEEQQQDEEGEEGGLETEVCPIVEGAVGQKGGGEEVPAAGSPGNGITVHSPPHPSFVECQPPVCLVHGPFGSGKSSLLVALILMLIELGREQQRLAAAPARTSGGGRRKGHNAAGTTKTGGGVVPLVRVLLASHTNVAVDRVLIGLQDAGFTDFLRLGSVDRIARPVLHRSLRAGDDGNRDTASELRKALKESSSPTDVAYIEAELAALAAGAEAQRRKALRTCPVVGATICSLLQPSAEDGCGGTFTVVVLDECSQMTEPLCLVPLLRAKARFLVAAGDPLQLPPVIANPANLTHGAQVPPLPHPATLATHGAQLAPVTKMAGPLDSLLRPMFVRLSQLGHRPHLLSYQYRCHPLLSGIANAAFYGGRLRDGCSAFDREPLLPGLPTLAFVEVQGQAQVDGATRSSYNMAEAQVVARAVARMMECGVDPEMVGVICFYRAQVNAIRRALQTQVSEAASAPASLAPSATAAGQAYLPPSGDGAVRREPGAPAAAAAAAAAAAPRGRHGGVQVATVDSFQGAEKEIIFLATTVSRAADFAADAKRLNVALTRGRRHLLVVGAPSALSQTSAVFKEIIHTCQDAMRDSQQQQQQQQQQQLQQRHAVPTGTIAGRCHALYVSAAGLHRLLASLDVPACDPQSPHPARYNAPQAPRRSGSEMLPPPVLQPQQQQHHGLLLPGPIAAVHGQAQELQQQQQQQQEEAACPHAPACNSQQQMQSRAWQPLALGDSPGFRPPPALQQMVRNEAAATASSATLLQQHWEPAGQVGDKNVEEEWGPVDWTDE</sequence>
<feature type="compositionally biased region" description="Gly residues" evidence="1">
    <location>
        <begin position="551"/>
        <end position="569"/>
    </location>
</feature>
<feature type="region of interest" description="Disordered" evidence="1">
    <location>
        <begin position="2053"/>
        <end position="2085"/>
    </location>
</feature>
<dbReference type="PANTHER" id="PTHR10887:SF518">
    <property type="entry name" value="RNA HELICASE NONSENSE MRNA REDUCING FACTOR"/>
    <property type="match status" value="1"/>
</dbReference>
<feature type="region of interest" description="Disordered" evidence="1">
    <location>
        <begin position="520"/>
        <end position="596"/>
    </location>
</feature>
<feature type="region of interest" description="Disordered" evidence="1">
    <location>
        <begin position="972"/>
        <end position="1001"/>
    </location>
</feature>
<dbReference type="Gene3D" id="3.40.50.300">
    <property type="entry name" value="P-loop containing nucleotide triphosphate hydrolases"/>
    <property type="match status" value="2"/>
</dbReference>
<dbReference type="InterPro" id="IPR045055">
    <property type="entry name" value="DNA2/NAM7-like"/>
</dbReference>
<dbReference type="PANTHER" id="PTHR10887">
    <property type="entry name" value="DNA2/NAM7 HELICASE FAMILY"/>
    <property type="match status" value="1"/>
</dbReference>
<dbReference type="InterPro" id="IPR027417">
    <property type="entry name" value="P-loop_NTPase"/>
</dbReference>
<evidence type="ECO:0000313" key="5">
    <source>
        <dbReference type="EMBL" id="GIL55583.1"/>
    </source>
</evidence>
<feature type="compositionally biased region" description="Polar residues" evidence="1">
    <location>
        <begin position="1277"/>
        <end position="1290"/>
    </location>
</feature>
<feature type="region of interest" description="Disordered" evidence="1">
    <location>
        <begin position="480"/>
        <end position="500"/>
    </location>
</feature>
<feature type="compositionally biased region" description="Basic and acidic residues" evidence="1">
    <location>
        <begin position="803"/>
        <end position="813"/>
    </location>
</feature>
<name>A0A8J4B734_9CHLO</name>
<dbReference type="EMBL" id="BNCO01000021">
    <property type="protein sequence ID" value="GIL55583.1"/>
    <property type="molecule type" value="Genomic_DNA"/>
</dbReference>
<evidence type="ECO:0008006" key="7">
    <source>
        <dbReference type="Google" id="ProtNLM"/>
    </source>
</evidence>
<dbReference type="InterPro" id="IPR041679">
    <property type="entry name" value="DNA2/NAM7-like_C"/>
</dbReference>
<feature type="compositionally biased region" description="Polar residues" evidence="1">
    <location>
        <begin position="365"/>
        <end position="378"/>
    </location>
</feature>
<feature type="region of interest" description="Disordered" evidence="1">
    <location>
        <begin position="1272"/>
        <end position="1295"/>
    </location>
</feature>
<evidence type="ECO:0000259" key="4">
    <source>
        <dbReference type="Pfam" id="PF13087"/>
    </source>
</evidence>
<evidence type="ECO:0000259" key="2">
    <source>
        <dbReference type="Pfam" id="PF10382"/>
    </source>
</evidence>